<gene>
    <name evidence="2" type="ORF">FNYG_05729</name>
</gene>
<dbReference type="OrthoDB" id="5075576at2759"/>
<dbReference type="AlphaFoldDB" id="A0A2K0WF68"/>
<feature type="region of interest" description="Disordered" evidence="1">
    <location>
        <begin position="61"/>
        <end position="182"/>
    </location>
</feature>
<evidence type="ECO:0000313" key="2">
    <source>
        <dbReference type="EMBL" id="PNP80914.1"/>
    </source>
</evidence>
<reference evidence="2 3" key="1">
    <citation type="submission" date="2017-06" db="EMBL/GenBank/DDBJ databases">
        <title>Genome of Fusarium nygamai isolate CS10214.</title>
        <authorList>
            <person name="Gardiner D.M."/>
            <person name="Obanor F."/>
            <person name="Kazan K."/>
        </authorList>
    </citation>
    <scope>NUCLEOTIDE SEQUENCE [LARGE SCALE GENOMIC DNA]</scope>
    <source>
        <strain evidence="2 3">CS10214</strain>
    </source>
</reference>
<comment type="caution">
    <text evidence="2">The sequence shown here is derived from an EMBL/GenBank/DDBJ whole genome shotgun (WGS) entry which is preliminary data.</text>
</comment>
<evidence type="ECO:0000313" key="3">
    <source>
        <dbReference type="Proteomes" id="UP000236664"/>
    </source>
</evidence>
<sequence length="182" mass="19875">MCCGGGINSRAYAQAMGSRTPPRSPSRFRSKSKMISHIKVEAKTRQLQDTGAKAWDQSFFGASNGFRKGKSRQRASQGSDVSRRSNRGSNGSIRSMTPTNHWPKPLPQNMLVGKKSREKPAQSPTFRGKLRASKAGLNGMTETAGRLAERGHQVSEATTKAASSWADAGRQWNANKRPTRSI</sequence>
<dbReference type="EMBL" id="MTQA01000072">
    <property type="protein sequence ID" value="PNP80914.1"/>
    <property type="molecule type" value="Genomic_DNA"/>
</dbReference>
<proteinExistence type="predicted"/>
<name>A0A2K0WF68_GIBNY</name>
<evidence type="ECO:0000256" key="1">
    <source>
        <dbReference type="SAM" id="MobiDB-lite"/>
    </source>
</evidence>
<organism evidence="2 3">
    <name type="scientific">Gibberella nygamai</name>
    <name type="common">Bean root rot disease fungus</name>
    <name type="synonym">Fusarium nygamai</name>
    <dbReference type="NCBI Taxonomy" id="42673"/>
    <lineage>
        <taxon>Eukaryota</taxon>
        <taxon>Fungi</taxon>
        <taxon>Dikarya</taxon>
        <taxon>Ascomycota</taxon>
        <taxon>Pezizomycotina</taxon>
        <taxon>Sordariomycetes</taxon>
        <taxon>Hypocreomycetidae</taxon>
        <taxon>Hypocreales</taxon>
        <taxon>Nectriaceae</taxon>
        <taxon>Fusarium</taxon>
        <taxon>Fusarium fujikuroi species complex</taxon>
    </lineage>
</organism>
<dbReference type="Proteomes" id="UP000236664">
    <property type="component" value="Unassembled WGS sequence"/>
</dbReference>
<keyword evidence="3" id="KW-1185">Reference proteome</keyword>
<feature type="region of interest" description="Disordered" evidence="1">
    <location>
        <begin position="14"/>
        <end position="33"/>
    </location>
</feature>
<protein>
    <submittedName>
        <fullName evidence="2">Uncharacterized protein</fullName>
    </submittedName>
</protein>
<accession>A0A2K0WF68</accession>